<dbReference type="AlphaFoldDB" id="A0A6H5ITG9"/>
<accession>A0A6H5ITG9</accession>
<name>A0A6H5ITG9_9HYME</name>
<dbReference type="InterPro" id="IPR008993">
    <property type="entry name" value="TIMP-like_OB-fold"/>
</dbReference>
<sequence length="208" mass="23558">MSRKNFAVPAWLLPMLLVAVACTHQPCLASTDELLECRANLTAHLKNQTYLAERVHQSTYIFTGKIKTLQPGWIEVKVKRALKGLDASKSSGSVRLAINGTCAKYIRNSYTGIFMGRLVGDDEDAADAKTTWMHFGPVPMTLANLDRLNAALKALAHFREHRSSPRRRRRTMTTTTTTKWRRHFDAYVNQMGFYWKLVQMSSGLDELP</sequence>
<feature type="chain" id="PRO_5026031769" description="NtA domain-containing protein" evidence="1">
    <location>
        <begin position="30"/>
        <end position="208"/>
    </location>
</feature>
<protein>
    <recommendedName>
        <fullName evidence="4">NtA domain-containing protein</fullName>
    </recommendedName>
</protein>
<dbReference type="Gene3D" id="2.40.50.120">
    <property type="match status" value="1"/>
</dbReference>
<feature type="signal peptide" evidence="1">
    <location>
        <begin position="1"/>
        <end position="29"/>
    </location>
</feature>
<dbReference type="OrthoDB" id="7685922at2759"/>
<keyword evidence="1" id="KW-0732">Signal</keyword>
<keyword evidence="3" id="KW-1185">Reference proteome</keyword>
<evidence type="ECO:0008006" key="4">
    <source>
        <dbReference type="Google" id="ProtNLM"/>
    </source>
</evidence>
<dbReference type="EMBL" id="CADCXV010001016">
    <property type="protein sequence ID" value="CAB0040279.1"/>
    <property type="molecule type" value="Genomic_DNA"/>
</dbReference>
<evidence type="ECO:0000256" key="1">
    <source>
        <dbReference type="SAM" id="SignalP"/>
    </source>
</evidence>
<organism evidence="2 3">
    <name type="scientific">Trichogramma brassicae</name>
    <dbReference type="NCBI Taxonomy" id="86971"/>
    <lineage>
        <taxon>Eukaryota</taxon>
        <taxon>Metazoa</taxon>
        <taxon>Ecdysozoa</taxon>
        <taxon>Arthropoda</taxon>
        <taxon>Hexapoda</taxon>
        <taxon>Insecta</taxon>
        <taxon>Pterygota</taxon>
        <taxon>Neoptera</taxon>
        <taxon>Endopterygota</taxon>
        <taxon>Hymenoptera</taxon>
        <taxon>Apocrita</taxon>
        <taxon>Proctotrupomorpha</taxon>
        <taxon>Chalcidoidea</taxon>
        <taxon>Trichogrammatidae</taxon>
        <taxon>Trichogramma</taxon>
    </lineage>
</organism>
<evidence type="ECO:0000313" key="2">
    <source>
        <dbReference type="EMBL" id="CAB0040279.1"/>
    </source>
</evidence>
<dbReference type="Proteomes" id="UP000479190">
    <property type="component" value="Unassembled WGS sequence"/>
</dbReference>
<gene>
    <name evidence="2" type="ORF">TBRA_LOCUS12004</name>
</gene>
<dbReference type="PROSITE" id="PS51257">
    <property type="entry name" value="PROKAR_LIPOPROTEIN"/>
    <property type="match status" value="1"/>
</dbReference>
<evidence type="ECO:0000313" key="3">
    <source>
        <dbReference type="Proteomes" id="UP000479190"/>
    </source>
</evidence>
<reference evidence="2 3" key="1">
    <citation type="submission" date="2020-02" db="EMBL/GenBank/DDBJ databases">
        <authorList>
            <person name="Ferguson B K."/>
        </authorList>
    </citation>
    <scope>NUCLEOTIDE SEQUENCE [LARGE SCALE GENOMIC DNA]</scope>
</reference>
<proteinExistence type="predicted"/>